<keyword evidence="2" id="KW-0732">Signal</keyword>
<proteinExistence type="evidence at transcript level"/>
<evidence type="ECO:0000313" key="3">
    <source>
        <dbReference type="EMBL" id="CCC55789.1"/>
    </source>
</evidence>
<reference evidence="3" key="1">
    <citation type="journal article" date="2011" name="Plant J.">
        <title>Subcellular Localization of the Hpa RxLR Effector Repertoire Identifies the Extrahaustorial Membrane-Localized HaRxL17 that Confers Enhanced Plant Susceptibility.</title>
        <authorList>
            <person name="Caillaud M.C."/>
            <person name="Piquerez S.J."/>
            <person name="Fabro G."/>
            <person name="Steinbrenner J."/>
            <person name="Ishaque N."/>
            <person name="Beynon J."/>
            <person name="Jones J.D."/>
        </authorList>
    </citation>
    <scope>NUCLEOTIDE SEQUENCE</scope>
    <source>
        <strain evidence="3">Emoy2</strain>
        <tissue evidence="3">Conidiospore</tissue>
    </source>
</reference>
<feature type="chain" id="PRO_5003442935" evidence="2">
    <location>
        <begin position="22"/>
        <end position="119"/>
    </location>
</feature>
<feature type="region of interest" description="Disordered" evidence="1">
    <location>
        <begin position="44"/>
        <end position="63"/>
    </location>
</feature>
<evidence type="ECO:0000256" key="2">
    <source>
        <dbReference type="SAM" id="SignalP"/>
    </source>
</evidence>
<dbReference type="EMBL" id="HE574711">
    <property type="protein sequence ID" value="CCC55789.1"/>
    <property type="molecule type" value="mRNA"/>
</dbReference>
<gene>
    <name evidence="3" type="primary">RxL27</name>
</gene>
<name>G3C9L3_HYAAE</name>
<evidence type="ECO:0000256" key="1">
    <source>
        <dbReference type="SAM" id="MobiDB-lite"/>
    </source>
</evidence>
<organism evidence="3">
    <name type="scientific">Hyaloperonospora arabidopsidis (strain Emoy2)</name>
    <name type="common">Downy mildew agent</name>
    <name type="synonym">Peronospora arabidopsidis</name>
    <dbReference type="NCBI Taxonomy" id="559515"/>
    <lineage>
        <taxon>Eukaryota</taxon>
        <taxon>Sar</taxon>
        <taxon>Stramenopiles</taxon>
        <taxon>Oomycota</taxon>
        <taxon>Peronosporomycetes</taxon>
        <taxon>Peronosporales</taxon>
        <taxon>Peronosporaceae</taxon>
        <taxon>Hyaloperonospora</taxon>
    </lineage>
</organism>
<protein>
    <submittedName>
        <fullName evidence="3">RxLR effector candidate</fullName>
    </submittedName>
</protein>
<feature type="non-terminal residue" evidence="3">
    <location>
        <position position="1"/>
    </location>
</feature>
<sequence>KLVFFAALSITFLACSDAVAAGAEPNQFEPLSKTTASLLPARPLTFGDLPAEDARGGKSLRRPDYKADEAPVLTADTNEERLFGTSIGPAAEVTGSLITRIKMWAKKFRDRSRIHPSST</sequence>
<dbReference type="AlphaFoldDB" id="G3C9L3"/>
<feature type="signal peptide" evidence="2">
    <location>
        <begin position="1"/>
        <end position="21"/>
    </location>
</feature>
<accession>G3C9L3</accession>
<feature type="compositionally biased region" description="Basic and acidic residues" evidence="1">
    <location>
        <begin position="52"/>
        <end position="63"/>
    </location>
</feature>